<dbReference type="EMBL" id="AMZH03005456">
    <property type="protein sequence ID" value="RRT66350.1"/>
    <property type="molecule type" value="Genomic_DNA"/>
</dbReference>
<proteinExistence type="predicted"/>
<accession>A0A426ZQX4</accession>
<dbReference type="Proteomes" id="UP000287651">
    <property type="component" value="Unassembled WGS sequence"/>
</dbReference>
<evidence type="ECO:0000313" key="2">
    <source>
        <dbReference type="Proteomes" id="UP000287651"/>
    </source>
</evidence>
<name>A0A426ZQX4_ENSVE</name>
<dbReference type="AlphaFoldDB" id="A0A426ZQX4"/>
<comment type="caution">
    <text evidence="1">The sequence shown here is derived from an EMBL/GenBank/DDBJ whole genome shotgun (WGS) entry which is preliminary data.</text>
</comment>
<evidence type="ECO:0000313" key="1">
    <source>
        <dbReference type="EMBL" id="RRT66350.1"/>
    </source>
</evidence>
<gene>
    <name evidence="1" type="ORF">B296_00006114</name>
</gene>
<sequence length="250" mass="27431">MQAAFTSAASPHLNLSRNHSFYPLSQPTHATLLLWPLASNRAIASDRSSHSLSNCRKRRRPLLLCFSLPQSVRSCSQPPAILAYSGHQPSLPPAANPCLLLFPCRCCLLALNRVTVAHSSSPSCNRRLQPSSLAAAVASNRTLLIFPLPQSHLPQPPLSQPCPTVASSHSHPSSDPAACRTLLLSLPLPHRIRCSPELVALLVVSISSKNEHRHYLFFNCCLICCHSRFQSRYLPLQQPLPFPYDANSCP</sequence>
<protein>
    <submittedName>
        <fullName evidence="1">Uncharacterized protein</fullName>
    </submittedName>
</protein>
<organism evidence="1 2">
    <name type="scientific">Ensete ventricosum</name>
    <name type="common">Abyssinian banana</name>
    <name type="synonym">Musa ensete</name>
    <dbReference type="NCBI Taxonomy" id="4639"/>
    <lineage>
        <taxon>Eukaryota</taxon>
        <taxon>Viridiplantae</taxon>
        <taxon>Streptophyta</taxon>
        <taxon>Embryophyta</taxon>
        <taxon>Tracheophyta</taxon>
        <taxon>Spermatophyta</taxon>
        <taxon>Magnoliopsida</taxon>
        <taxon>Liliopsida</taxon>
        <taxon>Zingiberales</taxon>
        <taxon>Musaceae</taxon>
        <taxon>Ensete</taxon>
    </lineage>
</organism>
<reference evidence="1 2" key="1">
    <citation type="journal article" date="2014" name="Agronomy (Basel)">
        <title>A Draft Genome Sequence for Ensete ventricosum, the Drought-Tolerant Tree Against Hunger.</title>
        <authorList>
            <person name="Harrison J."/>
            <person name="Moore K.A."/>
            <person name="Paszkiewicz K."/>
            <person name="Jones T."/>
            <person name="Grant M."/>
            <person name="Ambacheew D."/>
            <person name="Muzemil S."/>
            <person name="Studholme D.J."/>
        </authorList>
    </citation>
    <scope>NUCLEOTIDE SEQUENCE [LARGE SCALE GENOMIC DNA]</scope>
</reference>